<evidence type="ECO:0000259" key="2">
    <source>
        <dbReference type="PROSITE" id="PS50004"/>
    </source>
</evidence>
<evidence type="ECO:0000256" key="1">
    <source>
        <dbReference type="SAM" id="MobiDB-lite"/>
    </source>
</evidence>
<feature type="compositionally biased region" description="Polar residues" evidence="1">
    <location>
        <begin position="227"/>
        <end position="236"/>
    </location>
</feature>
<dbReference type="Gene3D" id="2.60.40.150">
    <property type="entry name" value="C2 domain"/>
    <property type="match status" value="1"/>
</dbReference>
<dbReference type="SUPFAM" id="SSF49562">
    <property type="entry name" value="C2 domain (Calcium/lipid-binding domain, CaLB)"/>
    <property type="match status" value="1"/>
</dbReference>
<feature type="compositionally biased region" description="Basic and acidic residues" evidence="1">
    <location>
        <begin position="594"/>
        <end position="609"/>
    </location>
</feature>
<dbReference type="PANTHER" id="PTHR47052:SF3">
    <property type="entry name" value="INGRESSION PROTEIN 1"/>
    <property type="match status" value="1"/>
</dbReference>
<evidence type="ECO:0000313" key="3">
    <source>
        <dbReference type="EMBL" id="CAF9928291.1"/>
    </source>
</evidence>
<feature type="compositionally biased region" description="Basic and acidic residues" evidence="1">
    <location>
        <begin position="636"/>
        <end position="646"/>
    </location>
</feature>
<feature type="region of interest" description="Disordered" evidence="1">
    <location>
        <begin position="592"/>
        <end position="669"/>
    </location>
</feature>
<dbReference type="AlphaFoldDB" id="A0A8H3FPE2"/>
<feature type="compositionally biased region" description="Polar residues" evidence="1">
    <location>
        <begin position="412"/>
        <end position="436"/>
    </location>
</feature>
<dbReference type="InterPro" id="IPR035892">
    <property type="entry name" value="C2_domain_sf"/>
</dbReference>
<dbReference type="EMBL" id="CAJPDT010000049">
    <property type="protein sequence ID" value="CAF9928291.1"/>
    <property type="molecule type" value="Genomic_DNA"/>
</dbReference>
<protein>
    <recommendedName>
        <fullName evidence="2">C2 domain-containing protein</fullName>
    </recommendedName>
</protein>
<evidence type="ECO:0000313" key="4">
    <source>
        <dbReference type="Proteomes" id="UP000664534"/>
    </source>
</evidence>
<organism evidence="3 4">
    <name type="scientific">Imshaugia aleurites</name>
    <dbReference type="NCBI Taxonomy" id="172621"/>
    <lineage>
        <taxon>Eukaryota</taxon>
        <taxon>Fungi</taxon>
        <taxon>Dikarya</taxon>
        <taxon>Ascomycota</taxon>
        <taxon>Pezizomycotina</taxon>
        <taxon>Lecanoromycetes</taxon>
        <taxon>OSLEUM clade</taxon>
        <taxon>Lecanoromycetidae</taxon>
        <taxon>Lecanorales</taxon>
        <taxon>Lecanorineae</taxon>
        <taxon>Parmeliaceae</taxon>
        <taxon>Imshaugia</taxon>
    </lineage>
</organism>
<dbReference type="PROSITE" id="PS50004">
    <property type="entry name" value="C2"/>
    <property type="match status" value="1"/>
</dbReference>
<feature type="compositionally biased region" description="Polar residues" evidence="1">
    <location>
        <begin position="268"/>
        <end position="287"/>
    </location>
</feature>
<keyword evidence="4" id="KW-1185">Reference proteome</keyword>
<feature type="region of interest" description="Disordered" evidence="1">
    <location>
        <begin position="170"/>
        <end position="292"/>
    </location>
</feature>
<gene>
    <name evidence="3" type="ORF">IMSHALPRED_007430</name>
</gene>
<dbReference type="Proteomes" id="UP000664534">
    <property type="component" value="Unassembled WGS sequence"/>
</dbReference>
<dbReference type="InterPro" id="IPR000008">
    <property type="entry name" value="C2_dom"/>
</dbReference>
<feature type="region of interest" description="Disordered" evidence="1">
    <location>
        <begin position="475"/>
        <end position="560"/>
    </location>
</feature>
<reference evidence="3" key="1">
    <citation type="submission" date="2021-03" db="EMBL/GenBank/DDBJ databases">
        <authorList>
            <person name="Tagirdzhanova G."/>
        </authorList>
    </citation>
    <scope>NUCLEOTIDE SEQUENCE</scope>
</reference>
<proteinExistence type="predicted"/>
<name>A0A8H3FPE2_9LECA</name>
<feature type="compositionally biased region" description="Polar residues" evidence="1">
    <location>
        <begin position="691"/>
        <end position="701"/>
    </location>
</feature>
<dbReference type="OrthoDB" id="270970at2759"/>
<comment type="caution">
    <text evidence="3">The sequence shown here is derived from an EMBL/GenBank/DDBJ whole genome shotgun (WGS) entry which is preliminary data.</text>
</comment>
<accession>A0A8H3FPE2</accession>
<feature type="region of interest" description="Disordered" evidence="1">
    <location>
        <begin position="411"/>
        <end position="436"/>
    </location>
</feature>
<feature type="compositionally biased region" description="Basic and acidic residues" evidence="1">
    <location>
        <begin position="252"/>
        <end position="263"/>
    </location>
</feature>
<feature type="region of interest" description="Disordered" evidence="1">
    <location>
        <begin position="691"/>
        <end position="731"/>
    </location>
</feature>
<feature type="domain" description="C2" evidence="2">
    <location>
        <begin position="10"/>
        <end position="143"/>
    </location>
</feature>
<dbReference type="InterPro" id="IPR052981">
    <property type="entry name" value="Ingression_C2_domain"/>
</dbReference>
<dbReference type="Pfam" id="PF00168">
    <property type="entry name" value="C2"/>
    <property type="match status" value="1"/>
</dbReference>
<dbReference type="PANTHER" id="PTHR47052">
    <property type="entry name" value="CONSERVED SERINE PROLINE-RICH PROTEIN (AFU_ORTHOLOGUE AFUA_2G01790)"/>
    <property type="match status" value="1"/>
</dbReference>
<feature type="compositionally biased region" description="Polar residues" evidence="1">
    <location>
        <begin position="490"/>
        <end position="503"/>
    </location>
</feature>
<sequence>MARTTLSGAHTAGIYADLTLDGPEIGTLVVIFDRAKNLPNRKTMGKQNPYCAARLGKEAKKTETDKRGGQTPKWFGINLHNRATILTCFRDQELRFTVHDSPDYYQLKVSVFNDDKKTELIGETWVALDHIVVPGGGTNDLWHSLNCKGRYAGDIRIELTYYDTRPKLEKAEDRRQSTPVVGSMDQVGGGISGPRQPKPVKRRPLPADPTDPSRSSPLPHTPPPTSQNLSGSQQRYVESPDDYGFRSTPPTDMRHQRLQDEPPRSSPLAINQQPQRPYNDGMNTTPTPDQPILDMYDPTAQTDYSDYRQVSAPMLTQSPQNGRYYNQECETDPDYMDDWQVRPLAQPLQNGMIHANSSPAMIDPRLRQSTMPPAWPNAEIVMGDEGLPPPPPPAHRSMPLTPPLSTRARGNATGSITGSPLAKVQSNSSFQGYQPSVSPSNAQFYLHQDIPPSLVPGHEPKTAEDESEMMYERRMNARQQSHDQPVPQAKSPSSVAQSRQQPLPRSFENMQERRAHRYSAPVDRYSTPINRPRAISPDSRTPARKSVSPHPVPAERHQQSAVPFSPDSFEAYNPSLSAANSVNDIGARYNTPEQAKEASRQHERQEKFGDGPIIGNNGRIIDPSDHLPTDTWAPEPEQKIPTRRTPEVSVRFRNSPQGAQPMPSAGRRPLNEARTQSASTLMYAHHAGNSPSNLPNRNHLQQYPRISPGNIPPPVPGKVPIGGGKEDWGDALSEEMRRIDIGSGRRRGYGP</sequence>